<sequence>MNRTDRAVRPARRAQRAKVLSGALGVALVAGTIGVTAPATAAEPASLLASYDFSESSGTVLHDISGAGRDATVAGGAAWRGGYMQFNGANHVQLPNNLLAGQSAATIVIETSPTALSGNKFLWNIGGSGDSSTGQFFIQPVAPRVAISKTNWSGEQSVTSTTKLVEGKWQSVAATISKNAGATTSTLKLYIDGALVAQKADSTVSLSDITTHTMNFIGRSAYAGDTLYQGGVSTFRVYSEALSATDIAAASATDAAASASETVNAIDLAAANAAQNLAQVQTDLALPTTGGVTWTSSPAGIVAANGQVTRPAADTAVTLTATATVRGQSATKNFSVTVLKAPTAAEQAALAAESLLLPSVLEKGYVLPTTALGLPVVWSHVSGAGSIAGGAIATAPATGLGAAKLQAVVGAGADAATTQIDVRIAEAGASRLAAYTTSKNTRGGDDPELTRTGHLALSTDGVTYTALNSGAGIVFPKVSNMTETNNGTKRYLAQPYAFRLKGDEGFGLIARRTDAAGAADAAGAVVFRSPDLVNWTEVGYLALPGQGTAGAVSAEWDSRVDAYRIVWTSAAGSALTGTTPDFASVGSVKSGQQPTGRTGSIGVTYADTATIVPLTAAEARSADQLLGRVRNTGVQAPKDVTIATGGTVTLPEKVTADYSDGGTHDFRVDWDTSAVDTATPGEYTVTGTLKATDSIFPLISRRADPHMLRYTLPNGDKTWLFISTDDNGQDEFFIRQSDTIAGIATAADNRILGLGLSGTAPVGSQLWAPELHIVGGDLYILFAANPNNVNAWNGVQSFTMRLKPGGNPIVRADWEAPQRVLDASGQPLTTYGAGITLDMTHFEDNGTDYVVWSERAITPATGPAVLKISKVTPSKTGSWQLSGNRSTIAFPDRGWSDNTTEVVEGPFIIQRDGKIMITFSGSGVDQTYAVGLATAASGADLLDAKTWQVRDYPIWHYEGPITNNWGPGHNSYTYDDDGNLLNVFHAKLTSGGTRDAGVRMVYFRQDGSPILDMTDAEWLAAANRTVSTTVTVEAPAAPTFEVTALSRCAAGKVTLVATLANTGDAPVDVLVQSSFGSSQSNGLAAGKTKSVTFTTRAVSIEAGSLTAKVTSSVNGQPVTKTYTAEYSARSCG</sequence>
<dbReference type="InterPro" id="IPR046780">
    <property type="entry name" value="aBig_2"/>
</dbReference>
<dbReference type="PANTHER" id="PTHR43817">
    <property type="entry name" value="GLYCOSYL HYDROLASE"/>
    <property type="match status" value="1"/>
</dbReference>
<dbReference type="EMBL" id="JBIQWL010000001">
    <property type="protein sequence ID" value="MFH8249073.1"/>
    <property type="molecule type" value="Genomic_DNA"/>
</dbReference>
<dbReference type="Gene3D" id="2.60.120.200">
    <property type="match status" value="1"/>
</dbReference>
<dbReference type="PANTHER" id="PTHR43817:SF1">
    <property type="entry name" value="HYDROLASE, FAMILY 43, PUTATIVE (AFU_ORTHOLOGUE AFUA_3G01660)-RELATED"/>
    <property type="match status" value="1"/>
</dbReference>
<dbReference type="SUPFAM" id="SSF75005">
    <property type="entry name" value="Arabinanase/levansucrase/invertase"/>
    <property type="match status" value="1"/>
</dbReference>
<feature type="domain" description="Atrophied bacterial Ig" evidence="6">
    <location>
        <begin position="272"/>
        <end position="340"/>
    </location>
</feature>
<dbReference type="Pfam" id="PF13385">
    <property type="entry name" value="Laminin_G_3"/>
    <property type="match status" value="1"/>
</dbReference>
<dbReference type="InterPro" id="IPR013783">
    <property type="entry name" value="Ig-like_fold"/>
</dbReference>
<evidence type="ECO:0000256" key="2">
    <source>
        <dbReference type="ARBA" id="ARBA00022729"/>
    </source>
</evidence>
<evidence type="ECO:0000313" key="8">
    <source>
        <dbReference type="Proteomes" id="UP001610861"/>
    </source>
</evidence>
<evidence type="ECO:0000256" key="1">
    <source>
        <dbReference type="ARBA" id="ARBA00009865"/>
    </source>
</evidence>
<dbReference type="RefSeq" id="WP_396639022.1">
    <property type="nucleotide sequence ID" value="NZ_JBIQWL010000001.1"/>
</dbReference>
<proteinExistence type="inferred from homology"/>
<organism evidence="7 8">
    <name type="scientific">Microbacterium alkaliflavum</name>
    <dbReference type="NCBI Taxonomy" id="3248839"/>
    <lineage>
        <taxon>Bacteria</taxon>
        <taxon>Bacillati</taxon>
        <taxon>Actinomycetota</taxon>
        <taxon>Actinomycetes</taxon>
        <taxon>Micrococcales</taxon>
        <taxon>Microbacteriaceae</taxon>
        <taxon>Microbacterium</taxon>
    </lineage>
</organism>
<comment type="similarity">
    <text evidence="1">Belongs to the glycosyl hydrolase 43 family.</text>
</comment>
<keyword evidence="2" id="KW-0732">Signal</keyword>
<reference evidence="7 8" key="1">
    <citation type="submission" date="2024-09" db="EMBL/GenBank/DDBJ databases">
        <authorList>
            <person name="Pan X."/>
        </authorList>
    </citation>
    <scope>NUCLEOTIDE SEQUENCE [LARGE SCALE GENOMIC DNA]</scope>
    <source>
        <strain evidence="7 8">B2969</strain>
    </source>
</reference>
<evidence type="ECO:0000259" key="6">
    <source>
        <dbReference type="Pfam" id="PF20578"/>
    </source>
</evidence>
<keyword evidence="4" id="KW-0326">Glycosidase</keyword>
<feature type="domain" description="Bacterial Ig-like" evidence="5">
    <location>
        <begin position="637"/>
        <end position="690"/>
    </location>
</feature>
<dbReference type="Gene3D" id="2.60.40.10">
    <property type="entry name" value="Immunoglobulins"/>
    <property type="match status" value="1"/>
</dbReference>
<keyword evidence="3" id="KW-0378">Hydrolase</keyword>
<gene>
    <name evidence="7" type="ORF">ACH3VR_01735</name>
</gene>
<dbReference type="SUPFAM" id="SSF49899">
    <property type="entry name" value="Concanavalin A-like lectins/glucanases"/>
    <property type="match status" value="1"/>
</dbReference>
<dbReference type="Proteomes" id="UP001610861">
    <property type="component" value="Unassembled WGS sequence"/>
</dbReference>
<accession>A0ABW7Q4F4</accession>
<dbReference type="Gene3D" id="2.115.10.20">
    <property type="entry name" value="Glycosyl hydrolase domain, family 43"/>
    <property type="match status" value="1"/>
</dbReference>
<dbReference type="InterPro" id="IPR023296">
    <property type="entry name" value="Glyco_hydro_beta-prop_sf"/>
</dbReference>
<dbReference type="Pfam" id="PF07532">
    <property type="entry name" value="Big_4"/>
    <property type="match status" value="1"/>
</dbReference>
<dbReference type="Pfam" id="PF20578">
    <property type="entry name" value="aBig_2"/>
    <property type="match status" value="1"/>
</dbReference>
<evidence type="ECO:0000256" key="3">
    <source>
        <dbReference type="ARBA" id="ARBA00022801"/>
    </source>
</evidence>
<protein>
    <submittedName>
        <fullName evidence="7">Family 43 glycosylhydrolase</fullName>
    </submittedName>
</protein>
<evidence type="ECO:0000259" key="5">
    <source>
        <dbReference type="Pfam" id="PF07532"/>
    </source>
</evidence>
<dbReference type="InterPro" id="IPR013320">
    <property type="entry name" value="ConA-like_dom_sf"/>
</dbReference>
<evidence type="ECO:0000256" key="4">
    <source>
        <dbReference type="ARBA" id="ARBA00023295"/>
    </source>
</evidence>
<dbReference type="InterPro" id="IPR011081">
    <property type="entry name" value="Big_4"/>
</dbReference>
<name>A0ABW7Q4F4_9MICO</name>
<dbReference type="InterPro" id="IPR006710">
    <property type="entry name" value="Glyco_hydro_43"/>
</dbReference>
<dbReference type="Pfam" id="PF04616">
    <property type="entry name" value="Glyco_hydro_43"/>
    <property type="match status" value="1"/>
</dbReference>
<keyword evidence="8" id="KW-1185">Reference proteome</keyword>
<comment type="caution">
    <text evidence="7">The sequence shown here is derived from an EMBL/GenBank/DDBJ whole genome shotgun (WGS) entry which is preliminary data.</text>
</comment>
<evidence type="ECO:0000313" key="7">
    <source>
        <dbReference type="EMBL" id="MFH8249073.1"/>
    </source>
</evidence>